<evidence type="ECO:0000313" key="3">
    <source>
        <dbReference type="Proteomes" id="UP001604277"/>
    </source>
</evidence>
<evidence type="ECO:0000313" key="2">
    <source>
        <dbReference type="EMBL" id="KAL2502211.1"/>
    </source>
</evidence>
<feature type="chain" id="PRO_5044750997" evidence="1">
    <location>
        <begin position="28"/>
        <end position="180"/>
    </location>
</feature>
<keyword evidence="3" id="KW-1185">Reference proteome</keyword>
<dbReference type="EMBL" id="JBFOLJ010000010">
    <property type="protein sequence ID" value="KAL2502211.1"/>
    <property type="molecule type" value="Genomic_DNA"/>
</dbReference>
<proteinExistence type="predicted"/>
<keyword evidence="1" id="KW-0732">Signal</keyword>
<dbReference type="AlphaFoldDB" id="A0ABD1SNB8"/>
<comment type="caution">
    <text evidence="2">The sequence shown here is derived from an EMBL/GenBank/DDBJ whole genome shotgun (WGS) entry which is preliminary data.</text>
</comment>
<dbReference type="Proteomes" id="UP001604277">
    <property type="component" value="Unassembled WGS sequence"/>
</dbReference>
<feature type="signal peptide" evidence="1">
    <location>
        <begin position="1"/>
        <end position="27"/>
    </location>
</feature>
<reference evidence="3" key="1">
    <citation type="submission" date="2024-07" db="EMBL/GenBank/DDBJ databases">
        <title>Two chromosome-level genome assemblies of Korean endemic species Abeliophyllum distichum and Forsythia ovata (Oleaceae).</title>
        <authorList>
            <person name="Jang H."/>
        </authorList>
    </citation>
    <scope>NUCLEOTIDE SEQUENCE [LARGE SCALE GENOMIC DNA]</scope>
</reference>
<protein>
    <submittedName>
        <fullName evidence="2">Uncharacterized protein</fullName>
    </submittedName>
</protein>
<sequence>MAKKLSYTPLFFFLCITLLVCQSLGLATEKKAVDDDDLNTNVKAEYNAMSGFHGQVLTPHYQPASLRFNGLLFNRRYLQEASLKFNGLLFTHHYLQEAFPRFNGLLFTRRYRQEASPRFKGLLCTHLFLQAVFKFHHYFRGIRGFRPICFIRMGHGATESVEIDNAGAGVVTDDSPPPTA</sequence>
<gene>
    <name evidence="2" type="ORF">Fot_36059</name>
</gene>
<organism evidence="2 3">
    <name type="scientific">Forsythia ovata</name>
    <dbReference type="NCBI Taxonomy" id="205694"/>
    <lineage>
        <taxon>Eukaryota</taxon>
        <taxon>Viridiplantae</taxon>
        <taxon>Streptophyta</taxon>
        <taxon>Embryophyta</taxon>
        <taxon>Tracheophyta</taxon>
        <taxon>Spermatophyta</taxon>
        <taxon>Magnoliopsida</taxon>
        <taxon>eudicotyledons</taxon>
        <taxon>Gunneridae</taxon>
        <taxon>Pentapetalae</taxon>
        <taxon>asterids</taxon>
        <taxon>lamiids</taxon>
        <taxon>Lamiales</taxon>
        <taxon>Oleaceae</taxon>
        <taxon>Forsythieae</taxon>
        <taxon>Forsythia</taxon>
    </lineage>
</organism>
<name>A0ABD1SNB8_9LAMI</name>
<evidence type="ECO:0000256" key="1">
    <source>
        <dbReference type="SAM" id="SignalP"/>
    </source>
</evidence>
<accession>A0ABD1SNB8</accession>